<dbReference type="PANTHER" id="PTHR43046">
    <property type="entry name" value="GDP-MANNOSE MANNOSYL HYDROLASE"/>
    <property type="match status" value="1"/>
</dbReference>
<dbReference type="InterPro" id="IPR000086">
    <property type="entry name" value="NUDIX_hydrolase_dom"/>
</dbReference>
<dbReference type="InterPro" id="IPR015797">
    <property type="entry name" value="NUDIX_hydrolase-like_dom_sf"/>
</dbReference>
<evidence type="ECO:0000313" key="5">
    <source>
        <dbReference type="EMBL" id="HJE50658.1"/>
    </source>
</evidence>
<feature type="domain" description="Nudix hydrolase" evidence="4">
    <location>
        <begin position="21"/>
        <end position="164"/>
    </location>
</feature>
<dbReference type="Pfam" id="PF00293">
    <property type="entry name" value="NUDIX"/>
    <property type="match status" value="1"/>
</dbReference>
<evidence type="ECO:0000256" key="3">
    <source>
        <dbReference type="ARBA" id="ARBA00022842"/>
    </source>
</evidence>
<dbReference type="PROSITE" id="PS51462">
    <property type="entry name" value="NUDIX"/>
    <property type="match status" value="1"/>
</dbReference>
<keyword evidence="2" id="KW-0378">Hydrolase</keyword>
<dbReference type="AlphaFoldDB" id="A0A921ELP0"/>
<comment type="caution">
    <text evidence="5">The sequence shown here is derived from an EMBL/GenBank/DDBJ whole genome shotgun (WGS) entry which is preliminary data.</text>
</comment>
<dbReference type="Gene3D" id="3.90.79.10">
    <property type="entry name" value="Nucleoside Triphosphate Pyrophosphohydrolase"/>
    <property type="match status" value="1"/>
</dbReference>
<gene>
    <name evidence="5" type="ORF">K8V15_01535</name>
</gene>
<sequence length="186" mass="20776">MTSPSPHPLGEEWVPGSDGIPFRRGARAMLIDDAGSLLLVEGHDPDDITHRWWFTVGGGIAPGEDPRGAAVREVAEETGLVVTAADLVGPVAWRRATFRFAQRVVRQDEEFFVCRVPGVRPDVVDHGWTEVERELLDQHRWFSPDELDALLNQGDTVYPEGLNLLLRQVHPAWDGQVRTLTEQTPE</sequence>
<dbReference type="GO" id="GO:0016787">
    <property type="term" value="F:hydrolase activity"/>
    <property type="evidence" value="ECO:0007669"/>
    <property type="project" value="UniProtKB-KW"/>
</dbReference>
<evidence type="ECO:0000256" key="2">
    <source>
        <dbReference type="ARBA" id="ARBA00022801"/>
    </source>
</evidence>
<protein>
    <submittedName>
        <fullName evidence="5">NUDIX domain-containing protein</fullName>
    </submittedName>
</protein>
<dbReference type="InterPro" id="IPR020084">
    <property type="entry name" value="NUDIX_hydrolase_CS"/>
</dbReference>
<dbReference type="SUPFAM" id="SSF55811">
    <property type="entry name" value="Nudix"/>
    <property type="match status" value="1"/>
</dbReference>
<dbReference type="EMBL" id="DYZF01000038">
    <property type="protein sequence ID" value="HJE50658.1"/>
    <property type="molecule type" value="Genomic_DNA"/>
</dbReference>
<accession>A0A921ELP0</accession>
<name>A0A921ELP0_9ACTN</name>
<comment type="cofactor">
    <cofactor evidence="1">
        <name>Mg(2+)</name>
        <dbReference type="ChEBI" id="CHEBI:18420"/>
    </cofactor>
</comment>
<evidence type="ECO:0000256" key="1">
    <source>
        <dbReference type="ARBA" id="ARBA00001946"/>
    </source>
</evidence>
<reference evidence="5" key="1">
    <citation type="journal article" date="2021" name="PeerJ">
        <title>Extensive microbial diversity within the chicken gut microbiome revealed by metagenomics and culture.</title>
        <authorList>
            <person name="Gilroy R."/>
            <person name="Ravi A."/>
            <person name="Getino M."/>
            <person name="Pursley I."/>
            <person name="Horton D.L."/>
            <person name="Alikhan N.F."/>
            <person name="Baker D."/>
            <person name="Gharbi K."/>
            <person name="Hall N."/>
            <person name="Watson M."/>
            <person name="Adriaenssens E.M."/>
            <person name="Foster-Nyarko E."/>
            <person name="Jarju S."/>
            <person name="Secka A."/>
            <person name="Antonio M."/>
            <person name="Oren A."/>
            <person name="Chaudhuri R.R."/>
            <person name="La Ragione R."/>
            <person name="Hildebrand F."/>
            <person name="Pallen M.J."/>
        </authorList>
    </citation>
    <scope>NUCLEOTIDE SEQUENCE</scope>
    <source>
        <strain evidence="5">ChiGjej3B3-7470</strain>
    </source>
</reference>
<keyword evidence="3" id="KW-0460">Magnesium</keyword>
<reference evidence="5" key="2">
    <citation type="submission" date="2021-09" db="EMBL/GenBank/DDBJ databases">
        <authorList>
            <person name="Gilroy R."/>
        </authorList>
    </citation>
    <scope>NUCLEOTIDE SEQUENCE</scope>
    <source>
        <strain evidence="5">ChiGjej3B3-7470</strain>
    </source>
</reference>
<dbReference type="Proteomes" id="UP000712713">
    <property type="component" value="Unassembled WGS sequence"/>
</dbReference>
<dbReference type="PROSITE" id="PS00893">
    <property type="entry name" value="NUDIX_BOX"/>
    <property type="match status" value="1"/>
</dbReference>
<dbReference type="CDD" id="cd04685">
    <property type="entry name" value="NUDIX_Hydrolase"/>
    <property type="match status" value="1"/>
</dbReference>
<organism evidence="5 6">
    <name type="scientific">Tessaracoccus flavescens</name>
    <dbReference type="NCBI Taxonomy" id="399497"/>
    <lineage>
        <taxon>Bacteria</taxon>
        <taxon>Bacillati</taxon>
        <taxon>Actinomycetota</taxon>
        <taxon>Actinomycetes</taxon>
        <taxon>Propionibacteriales</taxon>
        <taxon>Propionibacteriaceae</taxon>
        <taxon>Tessaracoccus</taxon>
    </lineage>
</organism>
<evidence type="ECO:0000259" key="4">
    <source>
        <dbReference type="PROSITE" id="PS51462"/>
    </source>
</evidence>
<evidence type="ECO:0000313" key="6">
    <source>
        <dbReference type="Proteomes" id="UP000712713"/>
    </source>
</evidence>
<dbReference type="PANTHER" id="PTHR43046:SF12">
    <property type="entry name" value="GDP-MANNOSE MANNOSYL HYDROLASE"/>
    <property type="match status" value="1"/>
</dbReference>
<proteinExistence type="predicted"/>